<name>A0A1Y1IGH0_KLENI</name>
<protein>
    <recommendedName>
        <fullName evidence="5">Kinesin light chain</fullName>
    </recommendedName>
</protein>
<dbReference type="InterPro" id="IPR011990">
    <property type="entry name" value="TPR-like_helical_dom_sf"/>
</dbReference>
<dbReference type="OMA" id="GEYHKQK"/>
<feature type="repeat" description="TPR" evidence="1">
    <location>
        <begin position="197"/>
        <end position="230"/>
    </location>
</feature>
<dbReference type="OrthoDB" id="1658288at2759"/>
<evidence type="ECO:0008006" key="5">
    <source>
        <dbReference type="Google" id="ProtNLM"/>
    </source>
</evidence>
<sequence>MQSYRNKRFSFCITTLVGQWENHLCFHTTSEERDWQSGNKRFINEGPHELRGLYILLLILGSSGLTLTQVQADATQSKAEGLSVQEGDSQEGLQVQDLRPAGDVKTNSHTARWRIYTDTGRDLFSQGRLEEAEKYLTQALEQAKLGFGEHDQHVASSYQNLAELYRIREDFARAEPLYVKAIDQLKATVGPEDFTVGQAMHNLAGCYLVQRNFDMAREYYEQALEIKGKALSTAHPEYANTQFHLGEVLRLQGRHDDAATLMRGSVKILEEGGAAHTPSVIRKMARLAEILVDRRELAEAEKLQRKVIHAVEMVQGPKSAALATASENLAATLLVAGRNDEAEELFQSALALRKELDPNGPTVGRALVWLAEVTEQRAQSHEKRGDAQEALQGYEAAAELLEPAVQTLEKAWQKAGSALQAALRADATAKRNGSGVRDAEAQLRKAQAAMLPRLQELVRALSACGRVDLARAESKGQIAPEERRRLELTGEAAVRRALELLTEYGPLIPGLEKPLKEVAVQEKVRVLLEMLLSVCRHKRAHARYTEVLDQEIAQLSSKLEAVKMAIEEARQLERRLSDATRKQLDAPTGWRAWMKLKF</sequence>
<evidence type="ECO:0000313" key="4">
    <source>
        <dbReference type="Proteomes" id="UP000054558"/>
    </source>
</evidence>
<dbReference type="PANTHER" id="PTHR47689:SF2">
    <property type="entry name" value="TETRATRICOPEPTIDE REPEAT (TPR)-LIKE SUPERFAMILY PROTEIN"/>
    <property type="match status" value="1"/>
</dbReference>
<dbReference type="InterPro" id="IPR019734">
    <property type="entry name" value="TPR_rpt"/>
</dbReference>
<feature type="coiled-coil region" evidence="2">
    <location>
        <begin position="552"/>
        <end position="582"/>
    </location>
</feature>
<organism evidence="3 4">
    <name type="scientific">Klebsormidium nitens</name>
    <name type="common">Green alga</name>
    <name type="synonym">Ulothrix nitens</name>
    <dbReference type="NCBI Taxonomy" id="105231"/>
    <lineage>
        <taxon>Eukaryota</taxon>
        <taxon>Viridiplantae</taxon>
        <taxon>Streptophyta</taxon>
        <taxon>Klebsormidiophyceae</taxon>
        <taxon>Klebsormidiales</taxon>
        <taxon>Klebsormidiaceae</taxon>
        <taxon>Klebsormidium</taxon>
    </lineage>
</organism>
<evidence type="ECO:0000256" key="2">
    <source>
        <dbReference type="SAM" id="Coils"/>
    </source>
</evidence>
<dbReference type="STRING" id="105231.A0A1Y1IGH0"/>
<dbReference type="PANTHER" id="PTHR47689">
    <property type="entry name" value="TETRATRICOPEPTIDE REPEAT (TPR)-LIKE SUPERFAMILY PROTEIN"/>
    <property type="match status" value="1"/>
</dbReference>
<dbReference type="PROSITE" id="PS50005">
    <property type="entry name" value="TPR"/>
    <property type="match status" value="1"/>
</dbReference>
<dbReference type="EMBL" id="DF237533">
    <property type="protein sequence ID" value="GAQ89974.1"/>
    <property type="molecule type" value="Genomic_DNA"/>
</dbReference>
<dbReference type="SUPFAM" id="SSF48452">
    <property type="entry name" value="TPR-like"/>
    <property type="match status" value="2"/>
</dbReference>
<dbReference type="Proteomes" id="UP000054558">
    <property type="component" value="Unassembled WGS sequence"/>
</dbReference>
<gene>
    <name evidence="3" type="ORF">KFL_005840070</name>
</gene>
<keyword evidence="4" id="KW-1185">Reference proteome</keyword>
<proteinExistence type="predicted"/>
<dbReference type="AlphaFoldDB" id="A0A1Y1IGH0"/>
<reference evidence="3 4" key="1">
    <citation type="journal article" date="2014" name="Nat. Commun.">
        <title>Klebsormidium flaccidum genome reveals primary factors for plant terrestrial adaptation.</title>
        <authorList>
            <person name="Hori K."/>
            <person name="Maruyama F."/>
            <person name="Fujisawa T."/>
            <person name="Togashi T."/>
            <person name="Yamamoto N."/>
            <person name="Seo M."/>
            <person name="Sato S."/>
            <person name="Yamada T."/>
            <person name="Mori H."/>
            <person name="Tajima N."/>
            <person name="Moriyama T."/>
            <person name="Ikeuchi M."/>
            <person name="Watanabe M."/>
            <person name="Wada H."/>
            <person name="Kobayashi K."/>
            <person name="Saito M."/>
            <person name="Masuda T."/>
            <person name="Sasaki-Sekimoto Y."/>
            <person name="Mashiguchi K."/>
            <person name="Awai K."/>
            <person name="Shimojima M."/>
            <person name="Masuda S."/>
            <person name="Iwai M."/>
            <person name="Nobusawa T."/>
            <person name="Narise T."/>
            <person name="Kondo S."/>
            <person name="Saito H."/>
            <person name="Sato R."/>
            <person name="Murakawa M."/>
            <person name="Ihara Y."/>
            <person name="Oshima-Yamada Y."/>
            <person name="Ohtaka K."/>
            <person name="Satoh M."/>
            <person name="Sonobe K."/>
            <person name="Ishii M."/>
            <person name="Ohtani R."/>
            <person name="Kanamori-Sato M."/>
            <person name="Honoki R."/>
            <person name="Miyazaki D."/>
            <person name="Mochizuki H."/>
            <person name="Umetsu J."/>
            <person name="Higashi K."/>
            <person name="Shibata D."/>
            <person name="Kamiya Y."/>
            <person name="Sato N."/>
            <person name="Nakamura Y."/>
            <person name="Tabata S."/>
            <person name="Ida S."/>
            <person name="Kurokawa K."/>
            <person name="Ohta H."/>
        </authorList>
    </citation>
    <scope>NUCLEOTIDE SEQUENCE [LARGE SCALE GENOMIC DNA]</scope>
    <source>
        <strain evidence="3 4">NIES-2285</strain>
    </source>
</reference>
<evidence type="ECO:0000313" key="3">
    <source>
        <dbReference type="EMBL" id="GAQ89974.1"/>
    </source>
</evidence>
<keyword evidence="1" id="KW-0802">TPR repeat</keyword>
<dbReference type="Pfam" id="PF13424">
    <property type="entry name" value="TPR_12"/>
    <property type="match status" value="3"/>
</dbReference>
<keyword evidence="2" id="KW-0175">Coiled coil</keyword>
<dbReference type="SMART" id="SM00028">
    <property type="entry name" value="TPR"/>
    <property type="match status" value="6"/>
</dbReference>
<evidence type="ECO:0000256" key="1">
    <source>
        <dbReference type="PROSITE-ProRule" id="PRU00339"/>
    </source>
</evidence>
<dbReference type="Gene3D" id="1.25.40.10">
    <property type="entry name" value="Tetratricopeptide repeat domain"/>
    <property type="match status" value="2"/>
</dbReference>
<accession>A0A1Y1IGH0</accession>